<dbReference type="KEGG" id="vg:80090722"/>
<feature type="compositionally biased region" description="Low complexity" evidence="1">
    <location>
        <begin position="194"/>
        <end position="205"/>
    </location>
</feature>
<protein>
    <submittedName>
        <fullName evidence="2">Major capsid and protease fusion protein</fullName>
    </submittedName>
</protein>
<sequence>MKHVLGELVLASAQDRTLKYRVLPFGEQSAVMSSGHQFSVEPGAVELPTDPSTVHVNEEHDRTRPIGRFTSLEEAPDGIYGTVTVADTTAGNDALALASAGLRKGISVEIGNLVIRGGKLLKGTLEAAALVVAPSFGSALALGSALPPAEDQGDLSDDLAAAAAAIAAAQERLAPPAQENTPDGGADSPPSGDTTATASTSTSTTKEGTMFKPAQAAQEAADAVATAAAAATAAKAVNPLLALGSALQAASSPLSGQVAKAAALDTIVQADVFDAVTVPDYVGELWKGRRYQGRYLDLVSDAPMVSQSVVGWRWIEGKTPQVARWTAPSSGGTMNDIPTNEVKAESKTYNGFRIAGGHQVDRIHVDLPNAEWWASYNLESADDYARKLDAEIIAHVTDPANFSTVTLDAGATYEDQLLEGIGAAIEFADPDHILVGWNVFKFLALQKMLDQKAVHPGEFAQANGAFKVSYLDIPLKVAPRSLTTVAEKVQVGSKYANVLHSLPGGPIRVDAEEIQKATVQHGVFGYHILRPTDTRGSINVAVAPAG</sequence>
<evidence type="ECO:0000313" key="2">
    <source>
        <dbReference type="EMBL" id="AYN57555.1"/>
    </source>
</evidence>
<dbReference type="GO" id="GO:0008233">
    <property type="term" value="F:peptidase activity"/>
    <property type="evidence" value="ECO:0007669"/>
    <property type="project" value="UniProtKB-KW"/>
</dbReference>
<evidence type="ECO:0000313" key="3">
    <source>
        <dbReference type="Proteomes" id="UP000268506"/>
    </source>
</evidence>
<gene>
    <name evidence="2" type="primary">7</name>
    <name evidence="2" type="ORF">PBI_CORGI_7</name>
</gene>
<keyword evidence="2" id="KW-0378">Hydrolase</keyword>
<proteinExistence type="predicted"/>
<feature type="region of interest" description="Disordered" evidence="1">
    <location>
        <begin position="173"/>
        <end position="209"/>
    </location>
</feature>
<name>A0A3G2KF47_9CAUD</name>
<dbReference type="EMBL" id="MH834607">
    <property type="protein sequence ID" value="AYN57555.1"/>
    <property type="molecule type" value="Genomic_DNA"/>
</dbReference>
<evidence type="ECO:0000256" key="1">
    <source>
        <dbReference type="SAM" id="MobiDB-lite"/>
    </source>
</evidence>
<accession>A0A3G2KF47</accession>
<organism evidence="2 3">
    <name type="scientific">Arthrobacter phage Corgi</name>
    <dbReference type="NCBI Taxonomy" id="2419952"/>
    <lineage>
        <taxon>Viruses</taxon>
        <taxon>Duplodnaviria</taxon>
        <taxon>Heunggongvirae</taxon>
        <taxon>Uroviricota</taxon>
        <taxon>Caudoviricetes</taxon>
        <taxon>Feeclasvirinae</taxon>
        <taxon>Corgivirus</taxon>
        <taxon>Corgivirus corgi</taxon>
    </lineage>
</organism>
<dbReference type="GeneID" id="80090722"/>
<dbReference type="GO" id="GO:0006508">
    <property type="term" value="P:proteolysis"/>
    <property type="evidence" value="ECO:0007669"/>
    <property type="project" value="UniProtKB-KW"/>
</dbReference>
<keyword evidence="3" id="KW-1185">Reference proteome</keyword>
<reference evidence="2 3" key="1">
    <citation type="submission" date="2018-09" db="EMBL/GenBank/DDBJ databases">
        <authorList>
            <person name="Rimple P.A."/>
            <person name="Stoner T.H."/>
            <person name="Garlena R.A."/>
            <person name="Russell D.A."/>
            <person name="Pope W.H."/>
            <person name="Jacobs-Sera D."/>
            <person name="Hatfull G.F."/>
        </authorList>
    </citation>
    <scope>NUCLEOTIDE SEQUENCE [LARGE SCALE GENOMIC DNA]</scope>
</reference>
<dbReference type="RefSeq" id="YP_010761478.1">
    <property type="nucleotide sequence ID" value="NC_073596.1"/>
</dbReference>
<keyword evidence="2" id="KW-0645">Protease</keyword>
<dbReference type="Proteomes" id="UP000268506">
    <property type="component" value="Segment"/>
</dbReference>